<evidence type="ECO:0000313" key="2">
    <source>
        <dbReference type="Proteomes" id="UP000008311"/>
    </source>
</evidence>
<proteinExistence type="predicted"/>
<dbReference type="AlphaFoldDB" id="B9SSL6"/>
<protein>
    <submittedName>
        <fullName evidence="1">Uncharacterized protein</fullName>
    </submittedName>
</protein>
<keyword evidence="2" id="KW-1185">Reference proteome</keyword>
<evidence type="ECO:0000313" key="1">
    <source>
        <dbReference type="EMBL" id="EEF33404.1"/>
    </source>
</evidence>
<name>B9SSL6_RICCO</name>
<dbReference type="InParanoid" id="B9SSL6"/>
<dbReference type="Proteomes" id="UP000008311">
    <property type="component" value="Unassembled WGS sequence"/>
</dbReference>
<organism evidence="1 2">
    <name type="scientific">Ricinus communis</name>
    <name type="common">Castor bean</name>
    <dbReference type="NCBI Taxonomy" id="3988"/>
    <lineage>
        <taxon>Eukaryota</taxon>
        <taxon>Viridiplantae</taxon>
        <taxon>Streptophyta</taxon>
        <taxon>Embryophyta</taxon>
        <taxon>Tracheophyta</taxon>
        <taxon>Spermatophyta</taxon>
        <taxon>Magnoliopsida</taxon>
        <taxon>eudicotyledons</taxon>
        <taxon>Gunneridae</taxon>
        <taxon>Pentapetalae</taxon>
        <taxon>rosids</taxon>
        <taxon>fabids</taxon>
        <taxon>Malpighiales</taxon>
        <taxon>Euphorbiaceae</taxon>
        <taxon>Acalyphoideae</taxon>
        <taxon>Acalypheae</taxon>
        <taxon>Ricinus</taxon>
    </lineage>
</organism>
<dbReference type="EMBL" id="EQ974115">
    <property type="protein sequence ID" value="EEF33404.1"/>
    <property type="molecule type" value="Genomic_DNA"/>
</dbReference>
<reference evidence="2" key="1">
    <citation type="journal article" date="2010" name="Nat. Biotechnol.">
        <title>Draft genome sequence of the oilseed species Ricinus communis.</title>
        <authorList>
            <person name="Chan A.P."/>
            <person name="Crabtree J."/>
            <person name="Zhao Q."/>
            <person name="Lorenzi H."/>
            <person name="Orvis J."/>
            <person name="Puiu D."/>
            <person name="Melake-Berhan A."/>
            <person name="Jones K.M."/>
            <person name="Redman J."/>
            <person name="Chen G."/>
            <person name="Cahoon E.B."/>
            <person name="Gedil M."/>
            <person name="Stanke M."/>
            <person name="Haas B.J."/>
            <person name="Wortman J.R."/>
            <person name="Fraser-Liggett C.M."/>
            <person name="Ravel J."/>
            <person name="Rabinowicz P.D."/>
        </authorList>
    </citation>
    <scope>NUCLEOTIDE SEQUENCE [LARGE SCALE GENOMIC DNA]</scope>
    <source>
        <strain evidence="2">cv. Hale</strain>
    </source>
</reference>
<sequence length="50" mass="5751">MQGRISSSDNERLTAPFSMDELHNAVFSIHPDKAPGWYRFTEIFFTNTGM</sequence>
<gene>
    <name evidence="1" type="ORF">RCOM_0985470</name>
</gene>
<accession>B9SSL6</accession>